<dbReference type="Pfam" id="PF09274">
    <property type="entry name" value="ParG"/>
    <property type="match status" value="1"/>
</dbReference>
<dbReference type="RefSeq" id="WP_218673506.1">
    <property type="nucleotide sequence ID" value="NZ_MUKV01000042.1"/>
</dbReference>
<name>A0A1W0CE07_9NEIS</name>
<dbReference type="SUPFAM" id="SSF47598">
    <property type="entry name" value="Ribbon-helix-helix"/>
    <property type="match status" value="1"/>
</dbReference>
<sequence length="73" mass="7720">MNNGKLGMKAGRPSAAKAGPTLADLADKASTVRVNFDLDRAEHTKLKIYAAKTGHSIADILRDLVGSIDNKSI</sequence>
<evidence type="ECO:0000313" key="2">
    <source>
        <dbReference type="Proteomes" id="UP000192721"/>
    </source>
</evidence>
<accession>A0A1W0CE07</accession>
<dbReference type="InterPro" id="IPR013321">
    <property type="entry name" value="Arc_rbn_hlx_hlx"/>
</dbReference>
<gene>
    <name evidence="1" type="ORF">B0T45_20900</name>
</gene>
<dbReference type="AlphaFoldDB" id="A0A1W0CE07"/>
<reference evidence="1 2" key="1">
    <citation type="submission" date="2017-02" db="EMBL/GenBank/DDBJ databases">
        <title>Chromobacterium haemolyticum H5244.</title>
        <authorList>
            <person name="Gulvik C.A."/>
        </authorList>
    </citation>
    <scope>NUCLEOTIDE SEQUENCE [LARGE SCALE GENOMIC DNA]</scope>
    <source>
        <strain evidence="1 2">H5244</strain>
    </source>
</reference>
<dbReference type="GO" id="GO:0006355">
    <property type="term" value="P:regulation of DNA-templated transcription"/>
    <property type="evidence" value="ECO:0007669"/>
    <property type="project" value="InterPro"/>
</dbReference>
<protein>
    <submittedName>
        <fullName evidence="1">Chromosome partitioning protein ParB</fullName>
    </submittedName>
</protein>
<organism evidence="1 2">
    <name type="scientific">Chromobacterium haemolyticum</name>
    <dbReference type="NCBI Taxonomy" id="394935"/>
    <lineage>
        <taxon>Bacteria</taxon>
        <taxon>Pseudomonadati</taxon>
        <taxon>Pseudomonadota</taxon>
        <taxon>Betaproteobacteria</taxon>
        <taxon>Neisseriales</taxon>
        <taxon>Chromobacteriaceae</taxon>
        <taxon>Chromobacterium</taxon>
    </lineage>
</organism>
<dbReference type="InterPro" id="IPR015354">
    <property type="entry name" value="DNA_partition_ParG"/>
</dbReference>
<comment type="caution">
    <text evidence="1">The sequence shown here is derived from an EMBL/GenBank/DDBJ whole genome shotgun (WGS) entry which is preliminary data.</text>
</comment>
<dbReference type="InterPro" id="IPR010985">
    <property type="entry name" value="Ribbon_hlx_hlx"/>
</dbReference>
<dbReference type="EMBL" id="MUKV01000042">
    <property type="protein sequence ID" value="OQS32942.1"/>
    <property type="molecule type" value="Genomic_DNA"/>
</dbReference>
<dbReference type="Gene3D" id="1.10.1220.10">
    <property type="entry name" value="Met repressor-like"/>
    <property type="match status" value="1"/>
</dbReference>
<evidence type="ECO:0000313" key="1">
    <source>
        <dbReference type="EMBL" id="OQS32942.1"/>
    </source>
</evidence>
<dbReference type="Proteomes" id="UP000192721">
    <property type="component" value="Unassembled WGS sequence"/>
</dbReference>
<proteinExistence type="predicted"/>